<dbReference type="EMBL" id="JADNYJ010000023">
    <property type="protein sequence ID" value="KAF8905283.1"/>
    <property type="molecule type" value="Genomic_DNA"/>
</dbReference>
<keyword evidence="3" id="KW-0560">Oxidoreductase</keyword>
<sequence>MSGSTQQPQWTFVKLSTADNPLTCVIPQNLQTPPAARAIERFAINGNAIVTGGAGDLGLEAARALLEHGATGLAIFDLPEALEKHHDKIVAMQQEFQSVKVLELPVDVSDEGQVVQAVEKTVGELDGGVHVLVCFAGIARGGEATEMSVDLWRKVQEVNTMGAWICARTVAKEMIKQKSGGSIIFVASIAAHKVLFPLHQSVYNVSKAGLLQLTACLAAEWAQHGIRVNSISPGFMDTVMTQGEGPAVGRKVWEERNPLGRMGDATEVTGPVVMLASNAGRYVNGIDILIDGGGHVF</sequence>
<accession>A0A9P5NQP0</accession>
<dbReference type="Pfam" id="PF13561">
    <property type="entry name" value="adh_short_C2"/>
    <property type="match status" value="1"/>
</dbReference>
<dbReference type="OrthoDB" id="1888931at2759"/>
<dbReference type="PRINTS" id="PR00081">
    <property type="entry name" value="GDHRDH"/>
</dbReference>
<keyword evidence="5" id="KW-1185">Reference proteome</keyword>
<dbReference type="InterPro" id="IPR036291">
    <property type="entry name" value="NAD(P)-bd_dom_sf"/>
</dbReference>
<gene>
    <name evidence="4" type="ORF">CPB84DRAFT_617802</name>
</gene>
<evidence type="ECO:0008006" key="6">
    <source>
        <dbReference type="Google" id="ProtNLM"/>
    </source>
</evidence>
<dbReference type="AlphaFoldDB" id="A0A9P5NQP0"/>
<dbReference type="PANTHER" id="PTHR42760">
    <property type="entry name" value="SHORT-CHAIN DEHYDROGENASES/REDUCTASES FAMILY MEMBER"/>
    <property type="match status" value="1"/>
</dbReference>
<evidence type="ECO:0000256" key="1">
    <source>
        <dbReference type="ARBA" id="ARBA00006484"/>
    </source>
</evidence>
<organism evidence="4 5">
    <name type="scientific">Gymnopilus junonius</name>
    <name type="common">Spectacular rustgill mushroom</name>
    <name type="synonym">Gymnopilus spectabilis subsp. junonius</name>
    <dbReference type="NCBI Taxonomy" id="109634"/>
    <lineage>
        <taxon>Eukaryota</taxon>
        <taxon>Fungi</taxon>
        <taxon>Dikarya</taxon>
        <taxon>Basidiomycota</taxon>
        <taxon>Agaricomycotina</taxon>
        <taxon>Agaricomycetes</taxon>
        <taxon>Agaricomycetidae</taxon>
        <taxon>Agaricales</taxon>
        <taxon>Agaricineae</taxon>
        <taxon>Hymenogastraceae</taxon>
        <taxon>Gymnopilus</taxon>
    </lineage>
</organism>
<dbReference type="PROSITE" id="PS00061">
    <property type="entry name" value="ADH_SHORT"/>
    <property type="match status" value="1"/>
</dbReference>
<dbReference type="Gene3D" id="3.40.50.720">
    <property type="entry name" value="NAD(P)-binding Rossmann-like Domain"/>
    <property type="match status" value="1"/>
</dbReference>
<protein>
    <recommendedName>
        <fullName evidence="6">NAD(P)-binding protein</fullName>
    </recommendedName>
</protein>
<dbReference type="FunFam" id="3.40.50.720:FF:000084">
    <property type="entry name" value="Short-chain dehydrogenase reductase"/>
    <property type="match status" value="1"/>
</dbReference>
<name>A0A9P5NQP0_GYMJU</name>
<evidence type="ECO:0000256" key="2">
    <source>
        <dbReference type="ARBA" id="ARBA00022857"/>
    </source>
</evidence>
<keyword evidence="2" id="KW-0521">NADP</keyword>
<dbReference type="InterPro" id="IPR002347">
    <property type="entry name" value="SDR_fam"/>
</dbReference>
<proteinExistence type="inferred from homology"/>
<evidence type="ECO:0000313" key="4">
    <source>
        <dbReference type="EMBL" id="KAF8905283.1"/>
    </source>
</evidence>
<dbReference type="Proteomes" id="UP000724874">
    <property type="component" value="Unassembled WGS sequence"/>
</dbReference>
<dbReference type="InterPro" id="IPR020904">
    <property type="entry name" value="Sc_DH/Rdtase_CS"/>
</dbReference>
<evidence type="ECO:0000313" key="5">
    <source>
        <dbReference type="Proteomes" id="UP000724874"/>
    </source>
</evidence>
<comment type="caution">
    <text evidence="4">The sequence shown here is derived from an EMBL/GenBank/DDBJ whole genome shotgun (WGS) entry which is preliminary data.</text>
</comment>
<dbReference type="GO" id="GO:0016616">
    <property type="term" value="F:oxidoreductase activity, acting on the CH-OH group of donors, NAD or NADP as acceptor"/>
    <property type="evidence" value="ECO:0007669"/>
    <property type="project" value="TreeGrafter"/>
</dbReference>
<comment type="similarity">
    <text evidence="1">Belongs to the short-chain dehydrogenases/reductases (SDR) family.</text>
</comment>
<dbReference type="PANTHER" id="PTHR42760:SF115">
    <property type="entry name" value="3-OXOACYL-[ACYL-CARRIER-PROTEIN] REDUCTASE FABG"/>
    <property type="match status" value="1"/>
</dbReference>
<dbReference type="PRINTS" id="PR00080">
    <property type="entry name" value="SDRFAMILY"/>
</dbReference>
<evidence type="ECO:0000256" key="3">
    <source>
        <dbReference type="ARBA" id="ARBA00023002"/>
    </source>
</evidence>
<reference evidence="4" key="1">
    <citation type="submission" date="2020-11" db="EMBL/GenBank/DDBJ databases">
        <authorList>
            <consortium name="DOE Joint Genome Institute"/>
            <person name="Ahrendt S."/>
            <person name="Riley R."/>
            <person name="Andreopoulos W."/>
            <person name="LaButti K."/>
            <person name="Pangilinan J."/>
            <person name="Ruiz-duenas F.J."/>
            <person name="Barrasa J.M."/>
            <person name="Sanchez-Garcia M."/>
            <person name="Camarero S."/>
            <person name="Miyauchi S."/>
            <person name="Serrano A."/>
            <person name="Linde D."/>
            <person name="Babiker R."/>
            <person name="Drula E."/>
            <person name="Ayuso-Fernandez I."/>
            <person name="Pacheco R."/>
            <person name="Padilla G."/>
            <person name="Ferreira P."/>
            <person name="Barriuso J."/>
            <person name="Kellner H."/>
            <person name="Castanera R."/>
            <person name="Alfaro M."/>
            <person name="Ramirez L."/>
            <person name="Pisabarro A.G."/>
            <person name="Kuo A."/>
            <person name="Tritt A."/>
            <person name="Lipzen A."/>
            <person name="He G."/>
            <person name="Yan M."/>
            <person name="Ng V."/>
            <person name="Cullen D."/>
            <person name="Martin F."/>
            <person name="Rosso M.-N."/>
            <person name="Henrissat B."/>
            <person name="Hibbett D."/>
            <person name="Martinez A.T."/>
            <person name="Grigoriev I.V."/>
        </authorList>
    </citation>
    <scope>NUCLEOTIDE SEQUENCE</scope>
    <source>
        <strain evidence="4">AH 44721</strain>
    </source>
</reference>
<dbReference type="SUPFAM" id="SSF51735">
    <property type="entry name" value="NAD(P)-binding Rossmann-fold domains"/>
    <property type="match status" value="1"/>
</dbReference>